<dbReference type="Pfam" id="PF02803">
    <property type="entry name" value="Thiolase_C"/>
    <property type="match status" value="1"/>
</dbReference>
<sequence>MAAQPNPLATGRPVYVVDGARSPFLRARNKPGPFHASDLAFQAGRALLYRQPFSAEAFDQVILGCVMPAPHEINIARVVSLRLGCGEKVPAWTVQRNCASGMQALDCAAQDIASGRSELVLAGGTEAMSHAPLLFGTAMAAWLGTFSSARTPVDKLKAAVAFRPAFLKPVIGLLCGLTDPIVGLNMGQTAEILAHRFSVSREEMDAFAVRSHQRLASATEQGRLDEIETVYDEAGKYHDHDDGCRPDSSVEKLAKLRPAFERPFGKITAGNSAQITDGAALLILASEEAVEKYKLPVIGQIRDSQWAGLDPSQMGLGPVHAMAPILERHGFDSADIDYWEINEAFAAQVQSCLRAWQSEDFCKDELGLMHAFTPIDEERLNVDGGGVSLGHPVGASGARIVLHLLKTLQREGAQRGMASLCIGGGQGGAMLVERIV</sequence>
<dbReference type="NCBIfam" id="TIGR01930">
    <property type="entry name" value="AcCoA-C-Actrans"/>
    <property type="match status" value="1"/>
</dbReference>
<dbReference type="PIRSF" id="PIRSF000429">
    <property type="entry name" value="Ac-CoA_Ac_transf"/>
    <property type="match status" value="1"/>
</dbReference>
<evidence type="ECO:0000256" key="1">
    <source>
        <dbReference type="ARBA" id="ARBA00010982"/>
    </source>
</evidence>
<dbReference type="Proteomes" id="UP000295707">
    <property type="component" value="Unassembled WGS sequence"/>
</dbReference>
<evidence type="ECO:0000259" key="6">
    <source>
        <dbReference type="Pfam" id="PF00108"/>
    </source>
</evidence>
<keyword evidence="9" id="KW-1185">Reference proteome</keyword>
<dbReference type="PANTHER" id="PTHR18919:SF151">
    <property type="entry name" value="BLR2427 PROTEIN"/>
    <property type="match status" value="1"/>
</dbReference>
<feature type="active site" description="Acyl-thioester intermediate" evidence="4">
    <location>
        <position position="98"/>
    </location>
</feature>
<feature type="domain" description="Thiolase C-terminal" evidence="7">
    <location>
        <begin position="297"/>
        <end position="434"/>
    </location>
</feature>
<feature type="domain" description="Thiolase N-terminal" evidence="6">
    <location>
        <begin position="14"/>
        <end position="288"/>
    </location>
</feature>
<dbReference type="SUPFAM" id="SSF53901">
    <property type="entry name" value="Thiolase-like"/>
    <property type="match status" value="2"/>
</dbReference>
<dbReference type="InterPro" id="IPR016039">
    <property type="entry name" value="Thiolase-like"/>
</dbReference>
<feature type="active site" description="Proton acceptor" evidence="4">
    <location>
        <position position="391"/>
    </location>
</feature>
<evidence type="ECO:0000313" key="8">
    <source>
        <dbReference type="EMBL" id="TCK18320.1"/>
    </source>
</evidence>
<dbReference type="InterPro" id="IPR020616">
    <property type="entry name" value="Thiolase_N"/>
</dbReference>
<dbReference type="PROSITE" id="PS00737">
    <property type="entry name" value="THIOLASE_2"/>
    <property type="match status" value="1"/>
</dbReference>
<organism evidence="8 9">
    <name type="scientific">Thiogranum longum</name>
    <dbReference type="NCBI Taxonomy" id="1537524"/>
    <lineage>
        <taxon>Bacteria</taxon>
        <taxon>Pseudomonadati</taxon>
        <taxon>Pseudomonadota</taxon>
        <taxon>Gammaproteobacteria</taxon>
        <taxon>Chromatiales</taxon>
        <taxon>Ectothiorhodospiraceae</taxon>
        <taxon>Thiogranum</taxon>
    </lineage>
</organism>
<accession>A0A4R1HDS5</accession>
<dbReference type="CDD" id="cd00751">
    <property type="entry name" value="thiolase"/>
    <property type="match status" value="1"/>
</dbReference>
<dbReference type="Pfam" id="PF00108">
    <property type="entry name" value="Thiolase_N"/>
    <property type="match status" value="1"/>
</dbReference>
<name>A0A4R1HDS5_9GAMM</name>
<dbReference type="RefSeq" id="WP_132972132.1">
    <property type="nucleotide sequence ID" value="NZ_SMFX01000001.1"/>
</dbReference>
<dbReference type="InterPro" id="IPR002155">
    <property type="entry name" value="Thiolase"/>
</dbReference>
<dbReference type="PANTHER" id="PTHR18919">
    <property type="entry name" value="ACETYL-COA C-ACYLTRANSFERASE"/>
    <property type="match status" value="1"/>
</dbReference>
<evidence type="ECO:0000256" key="4">
    <source>
        <dbReference type="PIRSR" id="PIRSR000429-1"/>
    </source>
</evidence>
<evidence type="ECO:0000259" key="7">
    <source>
        <dbReference type="Pfam" id="PF02803"/>
    </source>
</evidence>
<dbReference type="InterPro" id="IPR020617">
    <property type="entry name" value="Thiolase_C"/>
</dbReference>
<protein>
    <submittedName>
        <fullName evidence="8">3-ketoacyl-CoA thiolase</fullName>
    </submittedName>
</protein>
<gene>
    <name evidence="8" type="ORF">DFR30_1598</name>
</gene>
<comment type="caution">
    <text evidence="8">The sequence shown here is derived from an EMBL/GenBank/DDBJ whole genome shotgun (WGS) entry which is preliminary data.</text>
</comment>
<keyword evidence="2 5" id="KW-0808">Transferase</keyword>
<dbReference type="Gene3D" id="3.40.47.10">
    <property type="match status" value="1"/>
</dbReference>
<proteinExistence type="inferred from homology"/>
<reference evidence="8 9" key="1">
    <citation type="submission" date="2019-03" db="EMBL/GenBank/DDBJ databases">
        <title>Genomic Encyclopedia of Type Strains, Phase IV (KMG-IV): sequencing the most valuable type-strain genomes for metagenomic binning, comparative biology and taxonomic classification.</title>
        <authorList>
            <person name="Goeker M."/>
        </authorList>
    </citation>
    <scope>NUCLEOTIDE SEQUENCE [LARGE SCALE GENOMIC DNA]</scope>
    <source>
        <strain evidence="8 9">DSM 19610</strain>
    </source>
</reference>
<feature type="active site" description="Proton acceptor" evidence="4">
    <location>
        <position position="421"/>
    </location>
</feature>
<dbReference type="OrthoDB" id="1402717at2"/>
<comment type="similarity">
    <text evidence="1 5">Belongs to the thiolase-like superfamily. Thiolase family.</text>
</comment>
<dbReference type="InterPro" id="IPR020613">
    <property type="entry name" value="Thiolase_CS"/>
</dbReference>
<evidence type="ECO:0000256" key="3">
    <source>
        <dbReference type="ARBA" id="ARBA00023315"/>
    </source>
</evidence>
<evidence type="ECO:0000256" key="5">
    <source>
        <dbReference type="RuleBase" id="RU003557"/>
    </source>
</evidence>
<evidence type="ECO:0000256" key="2">
    <source>
        <dbReference type="ARBA" id="ARBA00022679"/>
    </source>
</evidence>
<dbReference type="NCBIfam" id="NF006030">
    <property type="entry name" value="PRK08170.1"/>
    <property type="match status" value="1"/>
</dbReference>
<dbReference type="GO" id="GO:0003988">
    <property type="term" value="F:acetyl-CoA C-acyltransferase activity"/>
    <property type="evidence" value="ECO:0007669"/>
    <property type="project" value="UniProtKB-ARBA"/>
</dbReference>
<evidence type="ECO:0000313" key="9">
    <source>
        <dbReference type="Proteomes" id="UP000295707"/>
    </source>
</evidence>
<dbReference type="PROSITE" id="PS00099">
    <property type="entry name" value="THIOLASE_3"/>
    <property type="match status" value="1"/>
</dbReference>
<dbReference type="InterPro" id="IPR020610">
    <property type="entry name" value="Thiolase_AS"/>
</dbReference>
<dbReference type="AlphaFoldDB" id="A0A4R1HDS5"/>
<dbReference type="EMBL" id="SMFX01000001">
    <property type="protein sequence ID" value="TCK18320.1"/>
    <property type="molecule type" value="Genomic_DNA"/>
</dbReference>
<keyword evidence="3 5" id="KW-0012">Acyltransferase</keyword>